<feature type="domain" description="Peptidase S8/S53" evidence="6">
    <location>
        <begin position="434"/>
        <end position="557"/>
    </location>
</feature>
<dbReference type="PANTHER" id="PTHR43806">
    <property type="entry name" value="PEPTIDASE S8"/>
    <property type="match status" value="1"/>
</dbReference>
<dbReference type="AlphaFoldDB" id="A0A140GST0"/>
<organism evidence="7 8">
    <name type="scientific">Clostridium perfringens</name>
    <dbReference type="NCBI Taxonomy" id="1502"/>
    <lineage>
        <taxon>Bacteria</taxon>
        <taxon>Bacillati</taxon>
        <taxon>Bacillota</taxon>
        <taxon>Clostridia</taxon>
        <taxon>Eubacteriales</taxon>
        <taxon>Clostridiaceae</taxon>
        <taxon>Clostridium</taxon>
    </lineage>
</organism>
<comment type="similarity">
    <text evidence="1 5">Belongs to the peptidase S8 family.</text>
</comment>
<dbReference type="InterPro" id="IPR023827">
    <property type="entry name" value="Peptidase_S8_Asp-AS"/>
</dbReference>
<feature type="active site" description="Charge relay system" evidence="5">
    <location>
        <position position="108"/>
    </location>
</feature>
<protein>
    <submittedName>
        <fullName evidence="7">Peptidase S8 and S53 subtilisin kexin sedolisin</fullName>
    </submittedName>
</protein>
<dbReference type="PROSITE" id="PS51892">
    <property type="entry name" value="SUBTILASE"/>
    <property type="match status" value="1"/>
</dbReference>
<proteinExistence type="inferred from homology"/>
<feature type="domain" description="Peptidase S8/S53" evidence="6">
    <location>
        <begin position="99"/>
        <end position="299"/>
    </location>
</feature>
<dbReference type="SUPFAM" id="SSF52743">
    <property type="entry name" value="Subtilisin-like"/>
    <property type="match status" value="1"/>
</dbReference>
<keyword evidence="4 5" id="KW-0720">Serine protease</keyword>
<evidence type="ECO:0000256" key="3">
    <source>
        <dbReference type="ARBA" id="ARBA00022801"/>
    </source>
</evidence>
<evidence type="ECO:0000313" key="8">
    <source>
        <dbReference type="Proteomes" id="UP000070260"/>
    </source>
</evidence>
<feature type="active site" description="Charge relay system" evidence="5">
    <location>
        <position position="502"/>
    </location>
</feature>
<dbReference type="GO" id="GO:0004252">
    <property type="term" value="F:serine-type endopeptidase activity"/>
    <property type="evidence" value="ECO:0007669"/>
    <property type="project" value="UniProtKB-UniRule"/>
</dbReference>
<dbReference type="InterPro" id="IPR036852">
    <property type="entry name" value="Peptidase_S8/S53_dom_sf"/>
</dbReference>
<dbReference type="InterPro" id="IPR017310">
    <property type="entry name" value="Pept_S8A_subtilisin_clostridia"/>
</dbReference>
<evidence type="ECO:0000256" key="5">
    <source>
        <dbReference type="PROSITE-ProRule" id="PRU01240"/>
    </source>
</evidence>
<dbReference type="PRINTS" id="PR00723">
    <property type="entry name" value="SUBTILISIN"/>
</dbReference>
<dbReference type="InterPro" id="IPR034045">
    <property type="entry name" value="Pep_S8_CspA-like"/>
</dbReference>
<feature type="active site" description="Charge relay system" evidence="5">
    <location>
        <position position="179"/>
    </location>
</feature>
<dbReference type="Proteomes" id="UP000070260">
    <property type="component" value="Chromosome"/>
</dbReference>
<reference evidence="7 8" key="1">
    <citation type="journal article" date="2016" name="PLoS ONE">
        <title>Plasmid Characterization and Chromosome Analysis of Two netF+ Clostridium perfringens Isolates Associated with Foal and Canine Necrotizing Enteritis.</title>
        <authorList>
            <person name="Mehdizadeh Gohari I."/>
            <person name="Kropinski A.M."/>
            <person name="Weese S.J."/>
            <person name="Parreira V.R."/>
            <person name="Whitehead A.E."/>
            <person name="Boerlin P."/>
            <person name="Prescott J.F."/>
        </authorList>
    </citation>
    <scope>NUCLEOTIDE SEQUENCE [LARGE SCALE GENOMIC DNA]</scope>
    <source>
        <strain evidence="7 8">JP838</strain>
    </source>
</reference>
<accession>A0A140GST0</accession>
<dbReference type="GO" id="GO:0006508">
    <property type="term" value="P:proteolysis"/>
    <property type="evidence" value="ECO:0007669"/>
    <property type="project" value="UniProtKB-KW"/>
</dbReference>
<name>A0A140GST0_CLOPF</name>
<dbReference type="Gene3D" id="3.40.50.200">
    <property type="entry name" value="Peptidase S8/S53 domain"/>
    <property type="match status" value="1"/>
</dbReference>
<dbReference type="EMBL" id="CP010994">
    <property type="protein sequence ID" value="AMN36609.1"/>
    <property type="molecule type" value="Genomic_DNA"/>
</dbReference>
<evidence type="ECO:0000313" key="7">
    <source>
        <dbReference type="EMBL" id="AMN36609.1"/>
    </source>
</evidence>
<gene>
    <name evidence="7" type="ORF">JFP838_12800</name>
</gene>
<dbReference type="Gene3D" id="2.60.120.1290">
    <property type="match status" value="1"/>
</dbReference>
<dbReference type="CDD" id="cd07478">
    <property type="entry name" value="Peptidases_S8_CspA-like"/>
    <property type="match status" value="1"/>
</dbReference>
<evidence type="ECO:0000256" key="1">
    <source>
        <dbReference type="ARBA" id="ARBA00011073"/>
    </source>
</evidence>
<keyword evidence="3 5" id="KW-0378">Hydrolase</keyword>
<dbReference type="PATRIC" id="fig|1502.177.peg.2615"/>
<sequence length="606" mass="67325">MESVQCPNFLSEDSPDYLVEYRGNLKEELEKIPYACGDSITDTLGVVSTPPQYLKQLRKDVPSILYIQTRVPYVLQEVSPQETDNISTVVNNPYLGLDGSGVIVGIVDTGIDYLNKEFMREDDTSRILTIWDQKSTKKPNDSVYVGSIFTNEDINNAIKSKADGGEPYDIVDSRDEIGHGTKLASIIGARGYNRNIKGIAPNCDFAIVKLLTSLSYEKAFRENGIEDVPVYNEAEIIAGIEYLKNYAFSLKRPLVICLAIGCTEASHDGRGLFSRYLTTIASIRGVAVVAGVGNEGSSQGHASGVIELENSVEKVELSIPREIKNFNLAFWIQRPNIVSLNIKSPSGEESSFIDAKISLERSFKFILTDTSVNINYYVPDTFTGNELIYIDFKDIKPGIWTFELRGDYITNGRYDVWLAPSSLLPENTKFLRPNPLNTLMVPSTARYIISVAYYNSQTQSLLAESGKGFNINGWINPDITTAGKDILTMFPGDRVGRMSGSSPATAIIVGVCSLLFQWGIINGNDRTMNSSKLRSYLIYGATRIPGQTYPNESTGYGYLDLYEIFKNIIAVPLAPYRSSQVHEDYTEYYCGRMLVSVPSDFYYGGE</sequence>
<dbReference type="InterPro" id="IPR015500">
    <property type="entry name" value="Peptidase_S8_subtilisin-rel"/>
</dbReference>
<dbReference type="PANTHER" id="PTHR43806:SF11">
    <property type="entry name" value="CEREVISIN-RELATED"/>
    <property type="match status" value="1"/>
</dbReference>
<dbReference type="PROSITE" id="PS00136">
    <property type="entry name" value="SUBTILASE_ASP"/>
    <property type="match status" value="1"/>
</dbReference>
<dbReference type="Pfam" id="PF00082">
    <property type="entry name" value="Peptidase_S8"/>
    <property type="match status" value="2"/>
</dbReference>
<dbReference type="PIRSF" id="PIRSF037894">
    <property type="entry name" value="Subtilisin_rel_CspABC"/>
    <property type="match status" value="1"/>
</dbReference>
<dbReference type="RefSeq" id="WP_075808089.1">
    <property type="nucleotide sequence ID" value="NZ_CABPRL010000001.1"/>
</dbReference>
<dbReference type="InterPro" id="IPR050131">
    <property type="entry name" value="Peptidase_S8_subtilisin-like"/>
</dbReference>
<evidence type="ECO:0000256" key="4">
    <source>
        <dbReference type="ARBA" id="ARBA00022825"/>
    </source>
</evidence>
<evidence type="ECO:0000259" key="6">
    <source>
        <dbReference type="Pfam" id="PF00082"/>
    </source>
</evidence>
<evidence type="ECO:0000256" key="2">
    <source>
        <dbReference type="ARBA" id="ARBA00022670"/>
    </source>
</evidence>
<keyword evidence="2 5" id="KW-0645">Protease</keyword>
<dbReference type="InterPro" id="IPR000209">
    <property type="entry name" value="Peptidase_S8/S53_dom"/>
</dbReference>
<dbReference type="GO" id="GO:0005615">
    <property type="term" value="C:extracellular space"/>
    <property type="evidence" value="ECO:0007669"/>
    <property type="project" value="TreeGrafter"/>
</dbReference>